<comment type="caution">
    <text evidence="1">The sequence shown here is derived from an EMBL/GenBank/DDBJ whole genome shotgun (WGS) entry which is preliminary data.</text>
</comment>
<dbReference type="Proteomes" id="UP000242180">
    <property type="component" value="Unassembled WGS sequence"/>
</dbReference>
<reference evidence="1 2" key="1">
    <citation type="submission" date="2016-07" db="EMBL/GenBank/DDBJ databases">
        <title>Pervasive Adenine N6-methylation of Active Genes in Fungi.</title>
        <authorList>
            <consortium name="DOE Joint Genome Institute"/>
            <person name="Mondo S.J."/>
            <person name="Dannebaum R.O."/>
            <person name="Kuo R.C."/>
            <person name="Labutti K."/>
            <person name="Haridas S."/>
            <person name="Kuo A."/>
            <person name="Salamov A."/>
            <person name="Ahrendt S.R."/>
            <person name="Lipzen A."/>
            <person name="Sullivan W."/>
            <person name="Andreopoulos W.B."/>
            <person name="Clum A."/>
            <person name="Lindquist E."/>
            <person name="Daum C."/>
            <person name="Ramamoorthy G.K."/>
            <person name="Gryganskyi A."/>
            <person name="Culley D."/>
            <person name="Magnuson J.K."/>
            <person name="James T.Y."/>
            <person name="O'Malley M.A."/>
            <person name="Stajich J.E."/>
            <person name="Spatafora J.W."/>
            <person name="Visel A."/>
            <person name="Grigoriev I.V."/>
        </authorList>
    </citation>
    <scope>NUCLEOTIDE SEQUENCE [LARGE SCALE GENOMIC DNA]</scope>
    <source>
        <strain evidence="1 2">NRRL 2496</strain>
    </source>
</reference>
<proteinExistence type="predicted"/>
<keyword evidence="2" id="KW-1185">Reference proteome</keyword>
<feature type="non-terminal residue" evidence="1">
    <location>
        <position position="141"/>
    </location>
</feature>
<sequence>SNGYKYLYLYTRHRMTVSNLRSILAKLKVDNSRILDVYFPDRQIAALLVHNAYAPVFQEQMAQKGVSLNKDFDPLNLAIIHDPAMQGLTLEERQEKARAVHKCQLLVALNIIRDPVKISAARSFRRQNWITHEDLTAVLET</sequence>
<dbReference type="EMBL" id="MCGN01000005">
    <property type="protein sequence ID" value="ORY96239.1"/>
    <property type="molecule type" value="Genomic_DNA"/>
</dbReference>
<dbReference type="AlphaFoldDB" id="A0A1X2HBR9"/>
<evidence type="ECO:0000313" key="2">
    <source>
        <dbReference type="Proteomes" id="UP000242180"/>
    </source>
</evidence>
<name>A0A1X2HBR9_SYNRA</name>
<dbReference type="OrthoDB" id="2206543at2759"/>
<dbReference type="STRING" id="13706.A0A1X2HBR9"/>
<evidence type="ECO:0000313" key="1">
    <source>
        <dbReference type="EMBL" id="ORY96239.1"/>
    </source>
</evidence>
<gene>
    <name evidence="1" type="ORF">BCR43DRAFT_424202</name>
</gene>
<dbReference type="InParanoid" id="A0A1X2HBR9"/>
<organism evidence="1 2">
    <name type="scientific">Syncephalastrum racemosum</name>
    <name type="common">Filamentous fungus</name>
    <dbReference type="NCBI Taxonomy" id="13706"/>
    <lineage>
        <taxon>Eukaryota</taxon>
        <taxon>Fungi</taxon>
        <taxon>Fungi incertae sedis</taxon>
        <taxon>Mucoromycota</taxon>
        <taxon>Mucoromycotina</taxon>
        <taxon>Mucoromycetes</taxon>
        <taxon>Mucorales</taxon>
        <taxon>Syncephalastraceae</taxon>
        <taxon>Syncephalastrum</taxon>
    </lineage>
</organism>
<accession>A0A1X2HBR9</accession>
<feature type="non-terminal residue" evidence="1">
    <location>
        <position position="1"/>
    </location>
</feature>
<protein>
    <submittedName>
        <fullName evidence="1">Uncharacterized protein</fullName>
    </submittedName>
</protein>
<dbReference type="OMA" id="NAYAPVF"/>